<evidence type="ECO:0000313" key="3">
    <source>
        <dbReference type="Proteomes" id="UP000399805"/>
    </source>
</evidence>
<feature type="compositionally biased region" description="Basic and acidic residues" evidence="1">
    <location>
        <begin position="92"/>
        <end position="104"/>
    </location>
</feature>
<dbReference type="RefSeq" id="WP_155542778.1">
    <property type="nucleotide sequence ID" value="NZ_CABVGP010000001.1"/>
</dbReference>
<evidence type="ECO:0000256" key="1">
    <source>
        <dbReference type="SAM" id="MobiDB-lite"/>
    </source>
</evidence>
<evidence type="ECO:0000313" key="2">
    <source>
        <dbReference type="EMBL" id="VVJ17646.1"/>
    </source>
</evidence>
<gene>
    <name evidence="2" type="ORF">AA23TX_02667</name>
</gene>
<protein>
    <submittedName>
        <fullName evidence="2">Uncharacterized protein</fullName>
    </submittedName>
</protein>
<dbReference type="AlphaFoldDB" id="A0A6I8LQ49"/>
<name>A0A6I8LQ49_9PSEU</name>
<sequence length="349" mass="36127">MAPDGYLRGVLADGARPFGFRAGVRELLGAADDNGVRVAFPPRPPRGVFRYVRQHAPAAPGTAEWDDGSYWLAETDDFELAPAPVPVNVSDATERRSDHLKRVVEPPATAHAAEPVRPGTAATAVEPTPRPVDARVAEASPADAAAPERSAAAPLSSPGTALPATPSATRAKSQGAPGMSAPASGSPRPTSNPPAERPGPLGLTRRPDAPAVRPEPAVAATVTPVGSARPAALSGPERPTETPRPAPVTGRTPAAPRPIRTLSAAAPAVRPERKPDHGLGAVQSVVASNRPPHRQTPKPDGTVVETPPVVAPPPAPPRIVVVHAPDEAVAVPAFWERRNLGRLTNRIVR</sequence>
<feature type="compositionally biased region" description="Low complexity" evidence="1">
    <location>
        <begin position="209"/>
        <end position="225"/>
    </location>
</feature>
<keyword evidence="3" id="KW-1185">Reference proteome</keyword>
<dbReference type="EMBL" id="CABVGP010000001">
    <property type="protein sequence ID" value="VVJ17646.1"/>
    <property type="molecule type" value="Genomic_DNA"/>
</dbReference>
<dbReference type="Proteomes" id="UP000399805">
    <property type="component" value="Unassembled WGS sequence"/>
</dbReference>
<organism evidence="2 3">
    <name type="scientific">Amycolatopsis camponoti</name>
    <dbReference type="NCBI Taxonomy" id="2606593"/>
    <lineage>
        <taxon>Bacteria</taxon>
        <taxon>Bacillati</taxon>
        <taxon>Actinomycetota</taxon>
        <taxon>Actinomycetes</taxon>
        <taxon>Pseudonocardiales</taxon>
        <taxon>Pseudonocardiaceae</taxon>
        <taxon>Amycolatopsis</taxon>
    </lineage>
</organism>
<feature type="region of interest" description="Disordered" evidence="1">
    <location>
        <begin position="89"/>
        <end position="310"/>
    </location>
</feature>
<reference evidence="2 3" key="1">
    <citation type="submission" date="2019-09" db="EMBL/GenBank/DDBJ databases">
        <authorList>
            <person name="Leyn A S."/>
        </authorList>
    </citation>
    <scope>NUCLEOTIDE SEQUENCE [LARGE SCALE GENOMIC DNA]</scope>
    <source>
        <strain evidence="2">AA231_1</strain>
    </source>
</reference>
<proteinExistence type="predicted"/>
<feature type="compositionally biased region" description="Low complexity" evidence="1">
    <location>
        <begin position="137"/>
        <end position="153"/>
    </location>
</feature>
<accession>A0A6I8LQ49</accession>